<organism evidence="2 3">
    <name type="scientific">Trichoderma arundinaceum</name>
    <dbReference type="NCBI Taxonomy" id="490622"/>
    <lineage>
        <taxon>Eukaryota</taxon>
        <taxon>Fungi</taxon>
        <taxon>Dikarya</taxon>
        <taxon>Ascomycota</taxon>
        <taxon>Pezizomycotina</taxon>
        <taxon>Sordariomycetes</taxon>
        <taxon>Hypocreomycetidae</taxon>
        <taxon>Hypocreales</taxon>
        <taxon>Hypocreaceae</taxon>
        <taxon>Trichoderma</taxon>
    </lineage>
</organism>
<dbReference type="PANTHER" id="PTHR43544">
    <property type="entry name" value="SHORT-CHAIN DEHYDROGENASE/REDUCTASE"/>
    <property type="match status" value="1"/>
</dbReference>
<proteinExistence type="inferred from homology"/>
<dbReference type="EMBL" id="PXOA01000094">
    <property type="protein sequence ID" value="RFU80747.1"/>
    <property type="molecule type" value="Genomic_DNA"/>
</dbReference>
<comment type="caution">
    <text evidence="2">The sequence shown here is derived from an EMBL/GenBank/DDBJ whole genome shotgun (WGS) entry which is preliminary data.</text>
</comment>
<dbReference type="Proteomes" id="UP000266272">
    <property type="component" value="Unassembled WGS sequence"/>
</dbReference>
<dbReference type="PANTHER" id="PTHR43544:SF32">
    <property type="entry name" value="CHAIN DEHYDROGENASE, PUTATIVE (AFU_ORTHOLOGUE AFUA_5G01530)-RELATED"/>
    <property type="match status" value="1"/>
</dbReference>
<evidence type="ECO:0000256" key="1">
    <source>
        <dbReference type="ARBA" id="ARBA00006484"/>
    </source>
</evidence>
<dbReference type="InterPro" id="IPR051468">
    <property type="entry name" value="Fungal_SecMetab_SDRs"/>
</dbReference>
<name>A0A395NY89_TRIAR</name>
<dbReference type="Pfam" id="PF00106">
    <property type="entry name" value="adh_short"/>
    <property type="match status" value="2"/>
</dbReference>
<protein>
    <submittedName>
        <fullName evidence="2">Nadp-binding</fullName>
    </submittedName>
</protein>
<evidence type="ECO:0000313" key="2">
    <source>
        <dbReference type="EMBL" id="RFU80747.1"/>
    </source>
</evidence>
<dbReference type="InterPro" id="IPR002347">
    <property type="entry name" value="SDR_fam"/>
</dbReference>
<dbReference type="AlphaFoldDB" id="A0A395NY89"/>
<comment type="similarity">
    <text evidence="1">Belongs to the short-chain dehydrogenases/reductases (SDR) family.</text>
</comment>
<dbReference type="PRINTS" id="PR00081">
    <property type="entry name" value="GDHRDH"/>
</dbReference>
<gene>
    <name evidence="2" type="ORF">TARUN_1462</name>
</gene>
<evidence type="ECO:0000313" key="3">
    <source>
        <dbReference type="Proteomes" id="UP000266272"/>
    </source>
</evidence>
<keyword evidence="3" id="KW-1185">Reference proteome</keyword>
<dbReference type="GO" id="GO:0019748">
    <property type="term" value="P:secondary metabolic process"/>
    <property type="evidence" value="ECO:0007669"/>
    <property type="project" value="TreeGrafter"/>
</dbReference>
<reference evidence="2 3" key="1">
    <citation type="journal article" date="2018" name="PLoS Pathog.">
        <title>Evolution of structural diversity of trichothecenes, a family of toxins produced by plant pathogenic and entomopathogenic fungi.</title>
        <authorList>
            <person name="Proctor R.H."/>
            <person name="McCormick S.P."/>
            <person name="Kim H.S."/>
            <person name="Cardoza R.E."/>
            <person name="Stanley A.M."/>
            <person name="Lindo L."/>
            <person name="Kelly A."/>
            <person name="Brown D.W."/>
            <person name="Lee T."/>
            <person name="Vaughan M.M."/>
            <person name="Alexander N.J."/>
            <person name="Busman M."/>
            <person name="Gutierrez S."/>
        </authorList>
    </citation>
    <scope>NUCLEOTIDE SEQUENCE [LARGE SCALE GENOMIC DNA]</scope>
    <source>
        <strain evidence="2 3">IBT 40837</strain>
    </source>
</reference>
<dbReference type="Gene3D" id="3.40.50.720">
    <property type="entry name" value="NAD(P)-binding Rossmann-like Domain"/>
    <property type="match status" value="1"/>
</dbReference>
<dbReference type="GO" id="GO:0016491">
    <property type="term" value="F:oxidoreductase activity"/>
    <property type="evidence" value="ECO:0007669"/>
    <property type="project" value="TreeGrafter"/>
</dbReference>
<sequence>MSTKTVLITGGNAGLGLEIVRALYQSQQTYYIFLGSRSLEKAQAAIDGIKCQQLKSSTIIQPIQIDVEDDLSISLALEEVEKKYGSLDILVNNAGKWLYLSNHKVIIAHLLTKVGVAFDGELHGGKIGLREAWNKSWAVNTAGAHVMTYNFAPLLLKSTDPRLVFVASGTATLTGHATEERFSDKAPPKGWPKQELSWSAYRSSKTGMNMMMREWARVLKEDGVKVWAVSPGLLATNLGGDPEFLKNVGALDPKVGADLVKDVIEGKRDADVGKVVNKAGIQPW</sequence>
<dbReference type="InterPro" id="IPR036291">
    <property type="entry name" value="NAD(P)-bd_dom_sf"/>
</dbReference>
<dbReference type="GO" id="GO:0005737">
    <property type="term" value="C:cytoplasm"/>
    <property type="evidence" value="ECO:0007669"/>
    <property type="project" value="TreeGrafter"/>
</dbReference>
<dbReference type="SUPFAM" id="SSF51735">
    <property type="entry name" value="NAD(P)-binding Rossmann-fold domains"/>
    <property type="match status" value="1"/>
</dbReference>
<accession>A0A395NY89</accession>
<dbReference type="OrthoDB" id="1933717at2759"/>